<comment type="catalytic activity">
    <reaction evidence="6">
        <text>dTTP + H2O = dTMP + diphosphate + H(+)</text>
        <dbReference type="Rhea" id="RHEA:28534"/>
        <dbReference type="ChEBI" id="CHEBI:15377"/>
        <dbReference type="ChEBI" id="CHEBI:15378"/>
        <dbReference type="ChEBI" id="CHEBI:33019"/>
        <dbReference type="ChEBI" id="CHEBI:37568"/>
        <dbReference type="ChEBI" id="CHEBI:63528"/>
        <dbReference type="EC" id="3.6.1.9"/>
    </reaction>
</comment>
<dbReference type="GO" id="GO:0005737">
    <property type="term" value="C:cytoplasm"/>
    <property type="evidence" value="ECO:0007669"/>
    <property type="project" value="UniProtKB-SubCell"/>
</dbReference>
<dbReference type="InterPro" id="IPR003697">
    <property type="entry name" value="Maf-like"/>
</dbReference>
<keyword evidence="8" id="KW-1185">Reference proteome</keyword>
<proteinExistence type="inferred from homology"/>
<reference evidence="7 8" key="1">
    <citation type="submission" date="2009-01" db="EMBL/GenBank/DDBJ databases">
        <authorList>
            <person name="Fulton L."/>
            <person name="Clifton S."/>
            <person name="Fulton B."/>
            <person name="Xu J."/>
            <person name="Minx P."/>
            <person name="Pepin K.H."/>
            <person name="Johnson M."/>
            <person name="Bhonagiri V."/>
            <person name="Nash W.E."/>
            <person name="Mardis E.R."/>
            <person name="Wilson R.K."/>
        </authorList>
    </citation>
    <scope>NUCLEOTIDE SEQUENCE [LARGE SCALE GENOMIC DNA]</scope>
    <source>
        <strain evidence="7 8">DSM 5476</strain>
    </source>
</reference>
<dbReference type="SUPFAM" id="SSF52972">
    <property type="entry name" value="ITPase-like"/>
    <property type="match status" value="1"/>
</dbReference>
<organism evidence="7 8">
    <name type="scientific">[Clostridium] methylpentosum DSM 5476</name>
    <dbReference type="NCBI Taxonomy" id="537013"/>
    <lineage>
        <taxon>Bacteria</taxon>
        <taxon>Bacillati</taxon>
        <taxon>Bacillota</taxon>
        <taxon>Clostridia</taxon>
        <taxon>Eubacteriales</taxon>
        <taxon>Oscillospiraceae</taxon>
        <taxon>Oscillospiraceae incertae sedis</taxon>
    </lineage>
</organism>
<evidence type="ECO:0000313" key="7">
    <source>
        <dbReference type="EMBL" id="EEG31659.1"/>
    </source>
</evidence>
<evidence type="ECO:0000256" key="3">
    <source>
        <dbReference type="ARBA" id="ARBA00022490"/>
    </source>
</evidence>
<accession>C0EA40</accession>
<protein>
    <recommendedName>
        <fullName evidence="6">dTTP/UTP pyrophosphatase</fullName>
        <shortName evidence="6">dTTPase/UTPase</shortName>
        <ecNumber evidence="6">3.6.1.9</ecNumber>
    </recommendedName>
    <alternativeName>
        <fullName evidence="6">Nucleoside triphosphate pyrophosphatase</fullName>
    </alternativeName>
    <alternativeName>
        <fullName evidence="6">Nucleotide pyrophosphatase</fullName>
        <shortName evidence="6">Nucleotide PPase</shortName>
    </alternativeName>
</protein>
<dbReference type="NCBIfam" id="TIGR00172">
    <property type="entry name" value="maf"/>
    <property type="match status" value="1"/>
</dbReference>
<sequence>MKIILASQSPRRRELLKLVTPEFEVIPSQLDESSVAVEPVDYYAERLARAKALEIAQKYPEDVVIGCDTVVLLAERILGKPKDREEAQEMLRFLSGRTHKVITGVSLMRGQRAVSFSQVTEVEFFNLTDREIDEYIATGEPFDKAGGYGIQGYGSLLVEEIRGDFFNVVGLPVARLKKELDVFMNIQ</sequence>
<feature type="active site" description="Proton acceptor" evidence="6">
    <location>
        <position position="68"/>
    </location>
</feature>
<comment type="subcellular location">
    <subcellularLocation>
        <location evidence="2 6">Cytoplasm</location>
    </subcellularLocation>
</comment>
<dbReference type="Proteomes" id="UP000003340">
    <property type="component" value="Unassembled WGS sequence"/>
</dbReference>
<feature type="site" description="Important for substrate specificity" evidence="6">
    <location>
        <position position="151"/>
    </location>
</feature>
<dbReference type="STRING" id="537013.CLOSTMETH_00694"/>
<dbReference type="EMBL" id="ACEC01000026">
    <property type="protein sequence ID" value="EEG31659.1"/>
    <property type="molecule type" value="Genomic_DNA"/>
</dbReference>
<dbReference type="GO" id="GO:0009117">
    <property type="term" value="P:nucleotide metabolic process"/>
    <property type="evidence" value="ECO:0007669"/>
    <property type="project" value="UniProtKB-KW"/>
</dbReference>
<comment type="cofactor">
    <cofactor evidence="1 6">
        <name>a divalent metal cation</name>
        <dbReference type="ChEBI" id="CHEBI:60240"/>
    </cofactor>
</comment>
<comment type="catalytic activity">
    <reaction evidence="6">
        <text>UTP + H2O = UMP + diphosphate + H(+)</text>
        <dbReference type="Rhea" id="RHEA:29395"/>
        <dbReference type="ChEBI" id="CHEBI:15377"/>
        <dbReference type="ChEBI" id="CHEBI:15378"/>
        <dbReference type="ChEBI" id="CHEBI:33019"/>
        <dbReference type="ChEBI" id="CHEBI:46398"/>
        <dbReference type="ChEBI" id="CHEBI:57865"/>
        <dbReference type="EC" id="3.6.1.9"/>
    </reaction>
</comment>
<comment type="caution">
    <text evidence="6">Lacks conserved residue(s) required for the propagation of feature annotation.</text>
</comment>
<feature type="site" description="Important for substrate specificity" evidence="6">
    <location>
        <position position="69"/>
    </location>
</feature>
<reference evidence="7 8" key="2">
    <citation type="submission" date="2009-02" db="EMBL/GenBank/DDBJ databases">
        <title>Draft genome sequence of Clostridium methylpentosum (DSM 5476).</title>
        <authorList>
            <person name="Sudarsanam P."/>
            <person name="Ley R."/>
            <person name="Guruge J."/>
            <person name="Turnbaugh P.J."/>
            <person name="Mahowald M."/>
            <person name="Liep D."/>
            <person name="Gordon J."/>
        </authorList>
    </citation>
    <scope>NUCLEOTIDE SEQUENCE [LARGE SCALE GENOMIC DNA]</scope>
    <source>
        <strain evidence="7 8">DSM 5476</strain>
    </source>
</reference>
<evidence type="ECO:0000256" key="2">
    <source>
        <dbReference type="ARBA" id="ARBA00004496"/>
    </source>
</evidence>
<gene>
    <name evidence="7" type="primary">maf</name>
    <name evidence="7" type="ORF">CLOSTMETH_00694</name>
</gene>
<evidence type="ECO:0000313" key="8">
    <source>
        <dbReference type="Proteomes" id="UP000003340"/>
    </source>
</evidence>
<dbReference type="GO" id="GO:0036221">
    <property type="term" value="F:UTP diphosphatase activity"/>
    <property type="evidence" value="ECO:0007669"/>
    <property type="project" value="RHEA"/>
</dbReference>
<feature type="site" description="Important for substrate specificity" evidence="6">
    <location>
        <position position="11"/>
    </location>
</feature>
<keyword evidence="3 6" id="KW-0963">Cytoplasm</keyword>
<dbReference type="Gene3D" id="3.90.950.10">
    <property type="match status" value="1"/>
</dbReference>
<dbReference type="InterPro" id="IPR029001">
    <property type="entry name" value="ITPase-like_fam"/>
</dbReference>
<dbReference type="EC" id="3.6.1.9" evidence="6"/>
<dbReference type="PANTHER" id="PTHR43213:SF5">
    <property type="entry name" value="BIFUNCTIONAL DTTP_UTP PYROPHOSPHATASE_METHYLTRANSFERASE PROTEIN-RELATED"/>
    <property type="match status" value="1"/>
</dbReference>
<dbReference type="HOGENOM" id="CLU_040416_2_1_9"/>
<evidence type="ECO:0000256" key="5">
    <source>
        <dbReference type="ARBA" id="ARBA00023080"/>
    </source>
</evidence>
<keyword evidence="5 6" id="KW-0546">Nucleotide metabolism</keyword>
<comment type="function">
    <text evidence="6">Nucleoside triphosphate pyrophosphatase that hydrolyzes dTTP and UTP. May have a dual role in cell division arrest and in preventing the incorporation of modified nucleotides into cellular nucleic acids.</text>
</comment>
<dbReference type="FunFam" id="3.90.950.10:FF:000005">
    <property type="entry name" value="7-methyl-GTP pyrophosphatase"/>
    <property type="match status" value="1"/>
</dbReference>
<dbReference type="PIRSF" id="PIRSF006305">
    <property type="entry name" value="Maf"/>
    <property type="match status" value="1"/>
</dbReference>
<dbReference type="Pfam" id="PF02545">
    <property type="entry name" value="Maf"/>
    <property type="match status" value="1"/>
</dbReference>
<name>C0EA40_9FIRM</name>
<dbReference type="GO" id="GO:0036218">
    <property type="term" value="F:dTTP diphosphatase activity"/>
    <property type="evidence" value="ECO:0007669"/>
    <property type="project" value="RHEA"/>
</dbReference>
<dbReference type="eggNOG" id="COG0424">
    <property type="taxonomic scope" value="Bacteria"/>
</dbReference>
<dbReference type="HAMAP" id="MF_00528">
    <property type="entry name" value="Maf"/>
    <property type="match status" value="1"/>
</dbReference>
<dbReference type="PANTHER" id="PTHR43213">
    <property type="entry name" value="BIFUNCTIONAL DTTP/UTP PYROPHOSPHATASE/METHYLTRANSFERASE PROTEIN-RELATED"/>
    <property type="match status" value="1"/>
</dbReference>
<keyword evidence="4 6" id="KW-0378">Hydrolase</keyword>
<evidence type="ECO:0000256" key="6">
    <source>
        <dbReference type="HAMAP-Rule" id="MF_00528"/>
    </source>
</evidence>
<dbReference type="CDD" id="cd00555">
    <property type="entry name" value="Maf"/>
    <property type="match status" value="1"/>
</dbReference>
<comment type="similarity">
    <text evidence="6">Belongs to the Maf family. YhdE subfamily.</text>
</comment>
<evidence type="ECO:0000256" key="1">
    <source>
        <dbReference type="ARBA" id="ARBA00001968"/>
    </source>
</evidence>
<comment type="caution">
    <text evidence="7">The sequence shown here is derived from an EMBL/GenBank/DDBJ whole genome shotgun (WGS) entry which is preliminary data.</text>
</comment>
<evidence type="ECO:0000256" key="4">
    <source>
        <dbReference type="ARBA" id="ARBA00022801"/>
    </source>
</evidence>
<dbReference type="AlphaFoldDB" id="C0EA40"/>